<feature type="transmembrane region" description="Helical" evidence="9">
    <location>
        <begin position="134"/>
        <end position="153"/>
    </location>
</feature>
<dbReference type="AlphaFoldDB" id="A0AAU7L052"/>
<dbReference type="SUPFAM" id="SSF81345">
    <property type="entry name" value="ABC transporter involved in vitamin B12 uptake, BtuC"/>
    <property type="match status" value="1"/>
</dbReference>
<evidence type="ECO:0000256" key="5">
    <source>
        <dbReference type="ARBA" id="ARBA00022692"/>
    </source>
</evidence>
<organism evidence="10">
    <name type="scientific">Halomonas sp. H10-59</name>
    <dbReference type="NCBI Taxonomy" id="2950874"/>
    <lineage>
        <taxon>Bacteria</taxon>
        <taxon>Pseudomonadati</taxon>
        <taxon>Pseudomonadota</taxon>
        <taxon>Gammaproteobacteria</taxon>
        <taxon>Oceanospirillales</taxon>
        <taxon>Halomonadaceae</taxon>
        <taxon>Halomonas</taxon>
    </lineage>
</organism>
<evidence type="ECO:0000256" key="7">
    <source>
        <dbReference type="ARBA" id="ARBA00023136"/>
    </source>
</evidence>
<keyword evidence="3" id="KW-0813">Transport</keyword>
<protein>
    <submittedName>
        <fullName evidence="10">Iron ABC transporter permease</fullName>
    </submittedName>
</protein>
<keyword evidence="5 9" id="KW-0812">Transmembrane</keyword>
<dbReference type="EMBL" id="CP098828">
    <property type="protein sequence ID" value="XBO76378.1"/>
    <property type="molecule type" value="Genomic_DNA"/>
</dbReference>
<evidence type="ECO:0000256" key="8">
    <source>
        <dbReference type="SAM" id="MobiDB-lite"/>
    </source>
</evidence>
<dbReference type="Gene3D" id="1.10.3470.10">
    <property type="entry name" value="ABC transporter involved in vitamin B12 uptake, BtuC"/>
    <property type="match status" value="1"/>
</dbReference>
<evidence type="ECO:0000256" key="2">
    <source>
        <dbReference type="ARBA" id="ARBA00007935"/>
    </source>
</evidence>
<sequence>MTTTPTTSQRATATQAMSCRATSSQARSTQARSTPSTVRQLRRQRQRQRRRIIALLLCALLAGVCLTLMLGQSWIDPATVIAVLSGEQVPGASFTLMELRLPRALIAVLAGACFGLGGAAFQTMLRNPLASPDVIGISAGASAAAVFAIVMLSLRGAPVALVAIVGGLSVAVLIYALSWRRGVADTRLILTGIGLAAMLQSAIAYLLTQAPAWPLQEAMRWMTGSLNSVHLDQSLPLLLALIVLGLPLLHFARDLEAMRLGDDMARGLGVRLSLTRLGIVVAAVGLVAFATAVTGPIAFVAFLSGPVAAWLIRHNGSVLIPAALVGALFVLLGDFIGQHLLPARYPVGVVTGVIGAPYLITLVMRDNARGST</sequence>
<reference evidence="10" key="1">
    <citation type="submission" date="2022-06" db="EMBL/GenBank/DDBJ databases">
        <title>A novel DMS-producing enzyme.</title>
        <authorList>
            <person name="Zhang Y."/>
        </authorList>
    </citation>
    <scope>NUCLEOTIDE SEQUENCE</scope>
    <source>
        <strain evidence="10">H10-59</strain>
    </source>
</reference>
<feature type="transmembrane region" description="Helical" evidence="9">
    <location>
        <begin position="343"/>
        <end position="364"/>
    </location>
</feature>
<keyword evidence="7 9" id="KW-0472">Membrane</keyword>
<evidence type="ECO:0000256" key="9">
    <source>
        <dbReference type="SAM" id="Phobius"/>
    </source>
</evidence>
<evidence type="ECO:0000256" key="1">
    <source>
        <dbReference type="ARBA" id="ARBA00004651"/>
    </source>
</evidence>
<feature type="transmembrane region" description="Helical" evidence="9">
    <location>
        <begin position="233"/>
        <end position="252"/>
    </location>
</feature>
<dbReference type="RefSeq" id="WP_348815676.1">
    <property type="nucleotide sequence ID" value="NZ_CP098828.1"/>
</dbReference>
<feature type="transmembrane region" description="Helical" evidence="9">
    <location>
        <begin position="104"/>
        <end position="122"/>
    </location>
</feature>
<dbReference type="GO" id="GO:0033214">
    <property type="term" value="P:siderophore-iron import into cell"/>
    <property type="evidence" value="ECO:0007669"/>
    <property type="project" value="TreeGrafter"/>
</dbReference>
<feature type="transmembrane region" description="Helical" evidence="9">
    <location>
        <begin position="189"/>
        <end position="213"/>
    </location>
</feature>
<dbReference type="GO" id="GO:0022857">
    <property type="term" value="F:transmembrane transporter activity"/>
    <property type="evidence" value="ECO:0007669"/>
    <property type="project" value="InterPro"/>
</dbReference>
<feature type="transmembrane region" description="Helical" evidence="9">
    <location>
        <begin position="273"/>
        <end position="290"/>
    </location>
</feature>
<evidence type="ECO:0000313" key="10">
    <source>
        <dbReference type="EMBL" id="XBO76378.1"/>
    </source>
</evidence>
<proteinExistence type="inferred from homology"/>
<name>A0AAU7L052_9GAMM</name>
<feature type="compositionally biased region" description="Polar residues" evidence="8">
    <location>
        <begin position="20"/>
        <end position="38"/>
    </location>
</feature>
<keyword evidence="6 9" id="KW-1133">Transmembrane helix</keyword>
<dbReference type="InterPro" id="IPR000522">
    <property type="entry name" value="ABC_transptr_permease_BtuC"/>
</dbReference>
<dbReference type="InterPro" id="IPR037294">
    <property type="entry name" value="ABC_BtuC-like"/>
</dbReference>
<evidence type="ECO:0000256" key="3">
    <source>
        <dbReference type="ARBA" id="ARBA00022448"/>
    </source>
</evidence>
<evidence type="ECO:0000256" key="6">
    <source>
        <dbReference type="ARBA" id="ARBA00022989"/>
    </source>
</evidence>
<feature type="transmembrane region" description="Helical" evidence="9">
    <location>
        <begin position="52"/>
        <end position="75"/>
    </location>
</feature>
<dbReference type="PANTHER" id="PTHR30472">
    <property type="entry name" value="FERRIC ENTEROBACTIN TRANSPORT SYSTEM PERMEASE PROTEIN"/>
    <property type="match status" value="1"/>
</dbReference>
<comment type="similarity">
    <text evidence="2">Belongs to the binding-protein-dependent transport system permease family. FecCD subfamily.</text>
</comment>
<feature type="compositionally biased region" description="Low complexity" evidence="8">
    <location>
        <begin position="1"/>
        <end position="16"/>
    </location>
</feature>
<evidence type="ECO:0000256" key="4">
    <source>
        <dbReference type="ARBA" id="ARBA00022475"/>
    </source>
</evidence>
<dbReference type="CDD" id="cd06550">
    <property type="entry name" value="TM_ABC_iron-siderophores_like"/>
    <property type="match status" value="1"/>
</dbReference>
<feature type="transmembrane region" description="Helical" evidence="9">
    <location>
        <begin position="319"/>
        <end position="337"/>
    </location>
</feature>
<dbReference type="Pfam" id="PF01032">
    <property type="entry name" value="FecCD"/>
    <property type="match status" value="1"/>
</dbReference>
<feature type="transmembrane region" description="Helical" evidence="9">
    <location>
        <begin position="159"/>
        <end position="177"/>
    </location>
</feature>
<keyword evidence="4" id="KW-1003">Cell membrane</keyword>
<dbReference type="GO" id="GO:0005886">
    <property type="term" value="C:plasma membrane"/>
    <property type="evidence" value="ECO:0007669"/>
    <property type="project" value="UniProtKB-SubCell"/>
</dbReference>
<comment type="subcellular location">
    <subcellularLocation>
        <location evidence="1">Cell membrane</location>
        <topology evidence="1">Multi-pass membrane protein</topology>
    </subcellularLocation>
</comment>
<feature type="region of interest" description="Disordered" evidence="8">
    <location>
        <begin position="1"/>
        <end position="43"/>
    </location>
</feature>
<gene>
    <name evidence="10" type="ORF">NFG57_06305</name>
</gene>
<accession>A0AAU7L052</accession>
<dbReference type="PANTHER" id="PTHR30472:SF24">
    <property type="entry name" value="FERRIC ENTEROBACTIN TRANSPORT SYSTEM PERMEASE PROTEIN FEPG"/>
    <property type="match status" value="1"/>
</dbReference>